<dbReference type="Pfam" id="PF18715">
    <property type="entry name" value="Phage_spike"/>
    <property type="match status" value="1"/>
</dbReference>
<accession>A0A097QXB3</accession>
<dbReference type="Gene3D" id="2.40.50.230">
    <property type="entry name" value="Gp5 N-terminal domain"/>
    <property type="match status" value="1"/>
</dbReference>
<evidence type="ECO:0000259" key="1">
    <source>
        <dbReference type="Pfam" id="PF04717"/>
    </source>
</evidence>
<organism evidence="3 4">
    <name type="scientific">Hafnia alvei FB1</name>
    <dbReference type="NCBI Taxonomy" id="1453496"/>
    <lineage>
        <taxon>Bacteria</taxon>
        <taxon>Pseudomonadati</taxon>
        <taxon>Pseudomonadota</taxon>
        <taxon>Gammaproteobacteria</taxon>
        <taxon>Enterobacterales</taxon>
        <taxon>Hafniaceae</taxon>
        <taxon>Hafnia</taxon>
    </lineage>
</organism>
<dbReference type="KEGG" id="hav:AT03_01025"/>
<dbReference type="PATRIC" id="fig|1453496.5.peg.210"/>
<dbReference type="OrthoDB" id="4931325at2"/>
<protein>
    <submittedName>
        <fullName evidence="3">Baseplate assembly protein</fullName>
    </submittedName>
</protein>
<feature type="domain" description="Gp5/Type VI secretion system Vgr protein OB-fold" evidence="1">
    <location>
        <begin position="19"/>
        <end position="86"/>
    </location>
</feature>
<evidence type="ECO:0000313" key="3">
    <source>
        <dbReference type="EMBL" id="AIU71121.1"/>
    </source>
</evidence>
<dbReference type="InterPro" id="IPR040629">
    <property type="entry name" value="Phage_spike"/>
</dbReference>
<dbReference type="InterPro" id="IPR006531">
    <property type="entry name" value="Gp5/Vgr_OB"/>
</dbReference>
<dbReference type="Pfam" id="PF04717">
    <property type="entry name" value="Phage_base_V"/>
    <property type="match status" value="1"/>
</dbReference>
<dbReference type="InterPro" id="IPR013046">
    <property type="entry name" value="GpV/Gp45"/>
</dbReference>
<dbReference type="AlphaFoldDB" id="A0A097QXB3"/>
<reference evidence="3 4" key="1">
    <citation type="journal article" date="2014" name="Gut Pathog.">
        <title>Gene clusters of Hafnia alvei strain FB1 important in survival and pathogenesis: a draft genome perspective.</title>
        <authorList>
            <person name="Tan J.Y."/>
            <person name="Yin W.F."/>
            <person name="Chan K.G."/>
        </authorList>
    </citation>
    <scope>NUCLEOTIDE SEQUENCE [LARGE SCALE GENOMIC DNA]</scope>
    <source>
        <strain evidence="3 4">FB1</strain>
    </source>
</reference>
<evidence type="ECO:0000313" key="4">
    <source>
        <dbReference type="Proteomes" id="UP000029986"/>
    </source>
</evidence>
<sequence>MSTQSQLSEISRLLRNLIRTGVVSEVDTDGALCRVQTGEIQTGWINWLARRAGRSRDWWAPSVGEQVLLLAVGGELDTAFVLTGIYCDDFPAPSASADAWHVEFPDGAVIEYEPDTGALSVSGIKSADVTASASVVVTCPSVTVTASEKITLDTPEVICTNKLTTGSIEVQKGGTMSGTIEHTGKFTSNGVQIDKHGHGGVKGGGEWTEGTK</sequence>
<keyword evidence="4" id="KW-1185">Reference proteome</keyword>
<dbReference type="NCBIfam" id="TIGR01644">
    <property type="entry name" value="phage_P2_V"/>
    <property type="match status" value="1"/>
</dbReference>
<dbReference type="InterPro" id="IPR037026">
    <property type="entry name" value="Vgr_OB-fold_dom_sf"/>
</dbReference>
<feature type="domain" description="Phage spike trimer" evidence="2">
    <location>
        <begin position="138"/>
        <end position="189"/>
    </location>
</feature>
<dbReference type="RefSeq" id="WP_025801632.1">
    <property type="nucleotide sequence ID" value="NZ_CP009706.1"/>
</dbReference>
<dbReference type="HOGENOM" id="CLU_088884_0_1_6"/>
<dbReference type="Gene3D" id="6.20.150.10">
    <property type="match status" value="1"/>
</dbReference>
<proteinExistence type="predicted"/>
<dbReference type="eggNOG" id="COG4540">
    <property type="taxonomic scope" value="Bacteria"/>
</dbReference>
<dbReference type="Proteomes" id="UP000029986">
    <property type="component" value="Chromosome"/>
</dbReference>
<name>A0A097QXB3_HAFAL</name>
<gene>
    <name evidence="3" type="ORF">AT03_01025</name>
</gene>
<evidence type="ECO:0000259" key="2">
    <source>
        <dbReference type="Pfam" id="PF18715"/>
    </source>
</evidence>
<dbReference type="EMBL" id="CP009706">
    <property type="protein sequence ID" value="AIU71121.1"/>
    <property type="molecule type" value="Genomic_DNA"/>
</dbReference>